<evidence type="ECO:0000259" key="7">
    <source>
        <dbReference type="Pfam" id="PF00582"/>
    </source>
</evidence>
<feature type="coiled-coil region" evidence="6">
    <location>
        <begin position="56"/>
        <end position="83"/>
    </location>
</feature>
<dbReference type="GeneID" id="300208352"/>
<feature type="domain" description="UspA" evidence="7">
    <location>
        <begin position="3"/>
        <end position="141"/>
    </location>
</feature>
<gene>
    <name evidence="8" type="ORF">SAMN05216598_3416</name>
</gene>
<evidence type="ECO:0000313" key="9">
    <source>
        <dbReference type="Proteomes" id="UP000199524"/>
    </source>
</evidence>
<dbReference type="PANTHER" id="PTHR46268">
    <property type="entry name" value="STRESS RESPONSE PROTEIN NHAX"/>
    <property type="match status" value="1"/>
</dbReference>
<comment type="subcellular location">
    <subcellularLocation>
        <location evidence="1 5">Cytoplasm</location>
    </subcellularLocation>
</comment>
<evidence type="ECO:0000256" key="5">
    <source>
        <dbReference type="PIRNR" id="PIRNR006276"/>
    </source>
</evidence>
<sequence length="146" mass="16223">MPYNHILVAVDLTEECDPVIQRARELSVSNSAKLSLVHIVEPMAMAFGGDVPMDLSQLQQQQFDQAKERLQRLINKYPELSKDNCHLTYGQPRQEIHHLAKEQHCDLVVVGSHGRHGLALLLGSTANDVLHGAPCDVLAVRLQSKS</sequence>
<dbReference type="AlphaFoldDB" id="A0A1H1WH20"/>
<evidence type="ECO:0000256" key="6">
    <source>
        <dbReference type="SAM" id="Coils"/>
    </source>
</evidence>
<dbReference type="PIRSF" id="PIRSF006276">
    <property type="entry name" value="UspA"/>
    <property type="match status" value="1"/>
</dbReference>
<accession>A0A1H1WH20</accession>
<dbReference type="GO" id="GO:0005737">
    <property type="term" value="C:cytoplasm"/>
    <property type="evidence" value="ECO:0007669"/>
    <property type="project" value="UniProtKB-SubCell"/>
</dbReference>
<proteinExistence type="inferred from homology"/>
<dbReference type="PRINTS" id="PR01438">
    <property type="entry name" value="UNVRSLSTRESS"/>
</dbReference>
<evidence type="ECO:0000256" key="3">
    <source>
        <dbReference type="ARBA" id="ARBA00011738"/>
    </source>
</evidence>
<dbReference type="RefSeq" id="WP_090206792.1">
    <property type="nucleotide sequence ID" value="NZ_LT629777.1"/>
</dbReference>
<dbReference type="InterPro" id="IPR006015">
    <property type="entry name" value="Universal_stress_UspA"/>
</dbReference>
<reference evidence="9" key="1">
    <citation type="submission" date="2016-10" db="EMBL/GenBank/DDBJ databases">
        <authorList>
            <person name="Varghese N."/>
            <person name="Submissions S."/>
        </authorList>
    </citation>
    <scope>NUCLEOTIDE SEQUENCE [LARGE SCALE GENOMIC DNA]</scope>
    <source>
        <strain evidence="9">ATCC 23835</strain>
    </source>
</reference>
<keyword evidence="6" id="KW-0175">Coiled coil</keyword>
<comment type="similarity">
    <text evidence="2 5">Belongs to the universal stress protein A family.</text>
</comment>
<name>A0A1H1WH20_9PSED</name>
<evidence type="ECO:0000256" key="1">
    <source>
        <dbReference type="ARBA" id="ARBA00004496"/>
    </source>
</evidence>
<dbReference type="Gene3D" id="3.40.50.620">
    <property type="entry name" value="HUPs"/>
    <property type="match status" value="1"/>
</dbReference>
<evidence type="ECO:0000256" key="4">
    <source>
        <dbReference type="ARBA" id="ARBA00022490"/>
    </source>
</evidence>
<dbReference type="Pfam" id="PF00582">
    <property type="entry name" value="Usp"/>
    <property type="match status" value="1"/>
</dbReference>
<dbReference type="InterPro" id="IPR014729">
    <property type="entry name" value="Rossmann-like_a/b/a_fold"/>
</dbReference>
<dbReference type="Proteomes" id="UP000199524">
    <property type="component" value="Chromosome I"/>
</dbReference>
<comment type="subunit">
    <text evidence="3">Homodimer.</text>
</comment>
<keyword evidence="9" id="KW-1185">Reference proteome</keyword>
<dbReference type="SUPFAM" id="SSF52402">
    <property type="entry name" value="Adenine nucleotide alpha hydrolases-like"/>
    <property type="match status" value="1"/>
</dbReference>
<dbReference type="InterPro" id="IPR006016">
    <property type="entry name" value="UspA"/>
</dbReference>
<protein>
    <recommendedName>
        <fullName evidence="5">Universal stress protein</fullName>
    </recommendedName>
</protein>
<evidence type="ECO:0000256" key="2">
    <source>
        <dbReference type="ARBA" id="ARBA00008791"/>
    </source>
</evidence>
<organism evidence="8 9">
    <name type="scientific">Pseudomonas asplenii</name>
    <dbReference type="NCBI Taxonomy" id="53407"/>
    <lineage>
        <taxon>Bacteria</taxon>
        <taxon>Pseudomonadati</taxon>
        <taxon>Pseudomonadota</taxon>
        <taxon>Gammaproteobacteria</taxon>
        <taxon>Pseudomonadales</taxon>
        <taxon>Pseudomonadaceae</taxon>
        <taxon>Pseudomonas</taxon>
    </lineage>
</organism>
<keyword evidence="4 5" id="KW-0963">Cytoplasm</keyword>
<dbReference type="PANTHER" id="PTHR46268:SF23">
    <property type="entry name" value="UNIVERSAL STRESS PROTEIN A-RELATED"/>
    <property type="match status" value="1"/>
</dbReference>
<dbReference type="EMBL" id="LT629777">
    <property type="protein sequence ID" value="SDS96342.1"/>
    <property type="molecule type" value="Genomic_DNA"/>
</dbReference>
<evidence type="ECO:0000313" key="8">
    <source>
        <dbReference type="EMBL" id="SDS96342.1"/>
    </source>
</evidence>